<name>A0ABP8LMJ3_9MICO</name>
<reference evidence="4" key="1">
    <citation type="journal article" date="2019" name="Int. J. Syst. Evol. Microbiol.">
        <title>The Global Catalogue of Microorganisms (GCM) 10K type strain sequencing project: providing services to taxonomists for standard genome sequencing and annotation.</title>
        <authorList>
            <consortium name="The Broad Institute Genomics Platform"/>
            <consortium name="The Broad Institute Genome Sequencing Center for Infectious Disease"/>
            <person name="Wu L."/>
            <person name="Ma J."/>
        </authorList>
    </citation>
    <scope>NUCLEOTIDE SEQUENCE [LARGE SCALE GENOMIC DNA]</scope>
    <source>
        <strain evidence="4">JCM 17810</strain>
    </source>
</reference>
<feature type="region of interest" description="Disordered" evidence="1">
    <location>
        <begin position="170"/>
        <end position="217"/>
    </location>
</feature>
<accession>A0ABP8LMJ3</accession>
<protein>
    <recommendedName>
        <fullName evidence="5">DUF2269 domain-containing protein</fullName>
    </recommendedName>
</protein>
<evidence type="ECO:0000313" key="4">
    <source>
        <dbReference type="Proteomes" id="UP001500622"/>
    </source>
</evidence>
<dbReference type="Proteomes" id="UP001500622">
    <property type="component" value="Unassembled WGS sequence"/>
</dbReference>
<feature type="transmembrane region" description="Helical" evidence="2">
    <location>
        <begin position="140"/>
        <end position="163"/>
    </location>
</feature>
<sequence length="217" mass="22939">MEQLATARRPRRLGKRSRRAVLITHIAAAGSWLGMDVVMGALVLTAATTESLQTRAVAFRALEMFALVPLVTVALLTLISGVLLGLGSKYGVLRYWWVATKLVLTLVLTTLTVVALRPGVVDAADRGGDFLAGGAPDLAVGQLIFPPIVSTTAVLAAMVLSVVKPWGRTGRNRATPGGARTSGPAASRDAPKDQRRADDPRARAEQPGSTSRRPVRT</sequence>
<evidence type="ECO:0000256" key="1">
    <source>
        <dbReference type="SAM" id="MobiDB-lite"/>
    </source>
</evidence>
<feature type="transmembrane region" description="Helical" evidence="2">
    <location>
        <begin position="98"/>
        <end position="120"/>
    </location>
</feature>
<evidence type="ECO:0008006" key="5">
    <source>
        <dbReference type="Google" id="ProtNLM"/>
    </source>
</evidence>
<organism evidence="3 4">
    <name type="scientific">Georgenia halophila</name>
    <dbReference type="NCBI Taxonomy" id="620889"/>
    <lineage>
        <taxon>Bacteria</taxon>
        <taxon>Bacillati</taxon>
        <taxon>Actinomycetota</taxon>
        <taxon>Actinomycetes</taxon>
        <taxon>Micrococcales</taxon>
        <taxon>Bogoriellaceae</taxon>
        <taxon>Georgenia</taxon>
    </lineage>
</organism>
<feature type="compositionally biased region" description="Polar residues" evidence="1">
    <location>
        <begin position="207"/>
        <end position="217"/>
    </location>
</feature>
<dbReference type="EMBL" id="BAABGN010000013">
    <property type="protein sequence ID" value="GAA4432287.1"/>
    <property type="molecule type" value="Genomic_DNA"/>
</dbReference>
<keyword evidence="2" id="KW-0812">Transmembrane</keyword>
<proteinExistence type="predicted"/>
<dbReference type="RefSeq" id="WP_345218452.1">
    <property type="nucleotide sequence ID" value="NZ_BAABGN010000013.1"/>
</dbReference>
<evidence type="ECO:0000313" key="3">
    <source>
        <dbReference type="EMBL" id="GAA4432287.1"/>
    </source>
</evidence>
<feature type="transmembrane region" description="Helical" evidence="2">
    <location>
        <begin position="64"/>
        <end position="86"/>
    </location>
</feature>
<evidence type="ECO:0000256" key="2">
    <source>
        <dbReference type="SAM" id="Phobius"/>
    </source>
</evidence>
<feature type="transmembrane region" description="Helical" evidence="2">
    <location>
        <begin position="21"/>
        <end position="44"/>
    </location>
</feature>
<comment type="caution">
    <text evidence="3">The sequence shown here is derived from an EMBL/GenBank/DDBJ whole genome shotgun (WGS) entry which is preliminary data.</text>
</comment>
<feature type="compositionally biased region" description="Basic and acidic residues" evidence="1">
    <location>
        <begin position="189"/>
        <end position="204"/>
    </location>
</feature>
<gene>
    <name evidence="3" type="ORF">GCM10023169_37890</name>
</gene>
<keyword evidence="4" id="KW-1185">Reference proteome</keyword>
<keyword evidence="2" id="KW-0472">Membrane</keyword>
<keyword evidence="2" id="KW-1133">Transmembrane helix</keyword>